<dbReference type="InterPro" id="IPR016024">
    <property type="entry name" value="ARM-type_fold"/>
</dbReference>
<comment type="caution">
    <text evidence="2">The sequence shown here is derived from an EMBL/GenBank/DDBJ whole genome shotgun (WGS) entry which is preliminary data.</text>
</comment>
<gene>
    <name evidence="2" type="ORF">BLNAU_3450</name>
</gene>
<sequence length="380" mass="42212">MLSGIFDDTDGGFADTDGDYDDTDEEFEQLIGRTVSFIIPKGAFVNSVFGQSLSRASFITMKTSKELPFSDGSILYSSLVARVEQESPFDEAVQDQAVELLKMLEPKQDEIKLADSIIKDLVPSSAGSTSGFIDSIVTLLSSPHSRVVAAAISFLYESMRNSSLAVRHLLVESDLITKLFTTAQTHILPTSINGPIFSKLVNVIKLSLELTRPFYVGQLGITSAVDQSNHREMIFRKVLLPSSQFVTFLITNRYILKGWLLPSFMTLLATLLRLGPFHRPTLEFVLASPIAMALSSCLSFVGDYLRKSLLMNINYLLKCWMTHSPEVIQSLILEGVEDTLEQMTMNEQSGDNGRDVVQACQSISLLLGSNVERPQWLYRQ</sequence>
<dbReference type="Proteomes" id="UP001281761">
    <property type="component" value="Unassembled WGS sequence"/>
</dbReference>
<evidence type="ECO:0000256" key="1">
    <source>
        <dbReference type="SAM" id="MobiDB-lite"/>
    </source>
</evidence>
<evidence type="ECO:0000313" key="2">
    <source>
        <dbReference type="EMBL" id="KAK2961652.1"/>
    </source>
</evidence>
<dbReference type="SUPFAM" id="SSF48371">
    <property type="entry name" value="ARM repeat"/>
    <property type="match status" value="1"/>
</dbReference>
<name>A0ABQ9YD11_9EUKA</name>
<evidence type="ECO:0000313" key="3">
    <source>
        <dbReference type="Proteomes" id="UP001281761"/>
    </source>
</evidence>
<keyword evidence="3" id="KW-1185">Reference proteome</keyword>
<accession>A0ABQ9YD11</accession>
<dbReference type="EMBL" id="JARBJD010000015">
    <property type="protein sequence ID" value="KAK2961652.1"/>
    <property type="molecule type" value="Genomic_DNA"/>
</dbReference>
<protein>
    <submittedName>
        <fullName evidence="2">Uncharacterized protein</fullName>
    </submittedName>
</protein>
<reference evidence="2 3" key="1">
    <citation type="journal article" date="2022" name="bioRxiv">
        <title>Genomics of Preaxostyla Flagellates Illuminates Evolutionary Transitions and the Path Towards Mitochondrial Loss.</title>
        <authorList>
            <person name="Novak L.V.F."/>
            <person name="Treitli S.C."/>
            <person name="Pyrih J."/>
            <person name="Halakuc P."/>
            <person name="Pipaliya S.V."/>
            <person name="Vacek V."/>
            <person name="Brzon O."/>
            <person name="Soukal P."/>
            <person name="Eme L."/>
            <person name="Dacks J.B."/>
            <person name="Karnkowska A."/>
            <person name="Elias M."/>
            <person name="Hampl V."/>
        </authorList>
    </citation>
    <scope>NUCLEOTIDE SEQUENCE [LARGE SCALE GENOMIC DNA]</scope>
    <source>
        <strain evidence="2">NAU3</strain>
        <tissue evidence="2">Gut</tissue>
    </source>
</reference>
<proteinExistence type="predicted"/>
<organism evidence="2 3">
    <name type="scientific">Blattamonas nauphoetae</name>
    <dbReference type="NCBI Taxonomy" id="2049346"/>
    <lineage>
        <taxon>Eukaryota</taxon>
        <taxon>Metamonada</taxon>
        <taxon>Preaxostyla</taxon>
        <taxon>Oxymonadida</taxon>
        <taxon>Blattamonas</taxon>
    </lineage>
</organism>
<feature type="region of interest" description="Disordered" evidence="1">
    <location>
        <begin position="1"/>
        <end position="20"/>
    </location>
</feature>